<dbReference type="EMBL" id="CP029145">
    <property type="protein sequence ID" value="AWM34351.1"/>
    <property type="molecule type" value="Genomic_DNA"/>
</dbReference>
<dbReference type="AlphaFoldDB" id="A0A2Z3GPJ0"/>
<proteinExistence type="predicted"/>
<feature type="chain" id="PRO_5016262201" evidence="1">
    <location>
        <begin position="19"/>
        <end position="251"/>
    </location>
</feature>
<feature type="signal peptide" evidence="1">
    <location>
        <begin position="1"/>
        <end position="18"/>
    </location>
</feature>
<keyword evidence="1" id="KW-0732">Signal</keyword>
<accession>A0A2Z3GPJ0</accession>
<evidence type="ECO:0000256" key="1">
    <source>
        <dbReference type="SAM" id="SignalP"/>
    </source>
</evidence>
<organism evidence="2 3">
    <name type="scientific">Hymenobacter nivis</name>
    <dbReference type="NCBI Taxonomy" id="1850093"/>
    <lineage>
        <taxon>Bacteria</taxon>
        <taxon>Pseudomonadati</taxon>
        <taxon>Bacteroidota</taxon>
        <taxon>Cytophagia</taxon>
        <taxon>Cytophagales</taxon>
        <taxon>Hymenobacteraceae</taxon>
        <taxon>Hymenobacter</taxon>
    </lineage>
</organism>
<gene>
    <name evidence="2" type="ORF">DDQ68_17095</name>
</gene>
<keyword evidence="3" id="KW-1185">Reference proteome</keyword>
<dbReference type="Proteomes" id="UP000245999">
    <property type="component" value="Chromosome"/>
</dbReference>
<reference evidence="3" key="1">
    <citation type="submission" date="2018-04" db="EMBL/GenBank/DDBJ databases">
        <title>Complete genome of Antarctic heterotrophic bacterium Hymenobacter nivis.</title>
        <authorList>
            <person name="Terashima M."/>
        </authorList>
    </citation>
    <scope>NUCLEOTIDE SEQUENCE [LARGE SCALE GENOMIC DNA]</scope>
    <source>
        <strain evidence="3">NBRC 111535</strain>
    </source>
</reference>
<dbReference type="OrthoDB" id="880208at2"/>
<protein>
    <submittedName>
        <fullName evidence="2">Uncharacterized protein</fullName>
    </submittedName>
</protein>
<evidence type="ECO:0000313" key="2">
    <source>
        <dbReference type="EMBL" id="AWM34351.1"/>
    </source>
</evidence>
<sequence>MLYLVLGALGLISRPAWAQAGLNSKDLEDISHGRPTSTQNLNQANTVDERALAAAAAHVAHYYDPDWVPGSLLPIKGEPQPVPGLRYNLVHHWVEVRDAIVPGGVRLYPVGSLRGFVLNNAPGRPGHRFGAYRVGGAGRLLLEELTEGPVRLLLGYDLELVGAVRNAAIGVETQAAQFRRTSELYVAIPARPLAQPLAQPLALSQRTVLRLFGAAAGDMALYAQQHSLRYDNLTEVVQLVDHFNATLLPGP</sequence>
<evidence type="ECO:0000313" key="3">
    <source>
        <dbReference type="Proteomes" id="UP000245999"/>
    </source>
</evidence>
<name>A0A2Z3GPJ0_9BACT</name>
<dbReference type="KEGG" id="hnv:DDQ68_17095"/>